<name>A0ACC2GTI8_DALPE</name>
<evidence type="ECO:0000313" key="1">
    <source>
        <dbReference type="EMBL" id="KAJ8006954.1"/>
    </source>
</evidence>
<dbReference type="EMBL" id="CM055736">
    <property type="protein sequence ID" value="KAJ8006954.1"/>
    <property type="molecule type" value="Genomic_DNA"/>
</dbReference>
<reference evidence="1" key="1">
    <citation type="submission" date="2021-05" db="EMBL/GenBank/DDBJ databases">
        <authorList>
            <person name="Pan Q."/>
            <person name="Jouanno E."/>
            <person name="Zahm M."/>
            <person name="Klopp C."/>
            <person name="Cabau C."/>
            <person name="Louis A."/>
            <person name="Berthelot C."/>
            <person name="Parey E."/>
            <person name="Roest Crollius H."/>
            <person name="Montfort J."/>
            <person name="Robinson-Rechavi M."/>
            <person name="Bouchez O."/>
            <person name="Lampietro C."/>
            <person name="Lopez Roques C."/>
            <person name="Donnadieu C."/>
            <person name="Postlethwait J."/>
            <person name="Bobe J."/>
            <person name="Dillon D."/>
            <person name="Chandos A."/>
            <person name="von Hippel F."/>
            <person name="Guiguen Y."/>
        </authorList>
    </citation>
    <scope>NUCLEOTIDE SEQUENCE</scope>
    <source>
        <strain evidence="1">YG-Jan2019</strain>
    </source>
</reference>
<gene>
    <name evidence="1" type="ORF">DPEC_G00112560</name>
</gene>
<keyword evidence="2" id="KW-1185">Reference proteome</keyword>
<accession>A0ACC2GTI8</accession>
<protein>
    <submittedName>
        <fullName evidence="1">Uncharacterized protein</fullName>
    </submittedName>
</protein>
<dbReference type="Proteomes" id="UP001157502">
    <property type="component" value="Chromosome 9"/>
</dbReference>
<organism evidence="1 2">
    <name type="scientific">Dallia pectoralis</name>
    <name type="common">Alaska blackfish</name>
    <dbReference type="NCBI Taxonomy" id="75939"/>
    <lineage>
        <taxon>Eukaryota</taxon>
        <taxon>Metazoa</taxon>
        <taxon>Chordata</taxon>
        <taxon>Craniata</taxon>
        <taxon>Vertebrata</taxon>
        <taxon>Euteleostomi</taxon>
        <taxon>Actinopterygii</taxon>
        <taxon>Neopterygii</taxon>
        <taxon>Teleostei</taxon>
        <taxon>Protacanthopterygii</taxon>
        <taxon>Esociformes</taxon>
        <taxon>Umbridae</taxon>
        <taxon>Dallia</taxon>
    </lineage>
</organism>
<evidence type="ECO:0000313" key="2">
    <source>
        <dbReference type="Proteomes" id="UP001157502"/>
    </source>
</evidence>
<sequence length="332" mass="38088">MESSTKGKAKRRHLNSTECAEMSRGLEGSQPLTLPHHVSYMRSISDPNKRWYPRWYPRTPKKRRNAELSKDERQPDITQFFPSSGVVKVVSPKKAAMSQASCSIKSHGLNGELIPKREPFEEDEEVLATPIKEEPEEEDYLEGMTTDMFGDDAEFERCASDQACTNCPEEEEVEALPDAHYGLLGSSRDLAQPQGHVDHLPEEVLSLVLSLLPADDLYCHISLVCHRWRNIVAQPLFVPWKKLYYRYTRKERTALKEINGILETHRIVKKDPECVLHLVEFMAQFKPIQRVKPEAVSLSLKRHRLFTQAEACIKHRLPKLWGIEGVCNAMGW</sequence>
<comment type="caution">
    <text evidence="1">The sequence shown here is derived from an EMBL/GenBank/DDBJ whole genome shotgun (WGS) entry which is preliminary data.</text>
</comment>
<proteinExistence type="predicted"/>